<name>A0A8X6NW65_NEPPI</name>
<reference evidence="2" key="1">
    <citation type="submission" date="2020-08" db="EMBL/GenBank/DDBJ databases">
        <title>Multicomponent nature underlies the extraordinary mechanical properties of spider dragline silk.</title>
        <authorList>
            <person name="Kono N."/>
            <person name="Nakamura H."/>
            <person name="Mori M."/>
            <person name="Yoshida Y."/>
            <person name="Ohtoshi R."/>
            <person name="Malay A.D."/>
            <person name="Moran D.A.P."/>
            <person name="Tomita M."/>
            <person name="Numata K."/>
            <person name="Arakawa K."/>
        </authorList>
    </citation>
    <scope>NUCLEOTIDE SEQUENCE</scope>
</reference>
<evidence type="ECO:0000313" key="3">
    <source>
        <dbReference type="Proteomes" id="UP000887013"/>
    </source>
</evidence>
<dbReference type="Proteomes" id="UP000887013">
    <property type="component" value="Unassembled WGS sequence"/>
</dbReference>
<organism evidence="2 3">
    <name type="scientific">Nephila pilipes</name>
    <name type="common">Giant wood spider</name>
    <name type="synonym">Nephila maculata</name>
    <dbReference type="NCBI Taxonomy" id="299642"/>
    <lineage>
        <taxon>Eukaryota</taxon>
        <taxon>Metazoa</taxon>
        <taxon>Ecdysozoa</taxon>
        <taxon>Arthropoda</taxon>
        <taxon>Chelicerata</taxon>
        <taxon>Arachnida</taxon>
        <taxon>Araneae</taxon>
        <taxon>Araneomorphae</taxon>
        <taxon>Entelegynae</taxon>
        <taxon>Araneoidea</taxon>
        <taxon>Nephilidae</taxon>
        <taxon>Nephila</taxon>
    </lineage>
</organism>
<evidence type="ECO:0000313" key="1">
    <source>
        <dbReference type="EMBL" id="GFS79821.1"/>
    </source>
</evidence>
<comment type="caution">
    <text evidence="2">The sequence shown here is derived from an EMBL/GenBank/DDBJ whole genome shotgun (WGS) entry which is preliminary data.</text>
</comment>
<evidence type="ECO:0000313" key="2">
    <source>
        <dbReference type="EMBL" id="GFT37638.1"/>
    </source>
</evidence>
<keyword evidence="3" id="KW-1185">Reference proteome</keyword>
<proteinExistence type="predicted"/>
<dbReference type="EMBL" id="BMAW01097490">
    <property type="protein sequence ID" value="GFS79821.1"/>
    <property type="molecule type" value="Genomic_DNA"/>
</dbReference>
<sequence>MSIITNVSNSSNQLSEFWNLENLGIEAGVSNDESIDRDTTFEFEPRISYQNKRYKVIFPCNPNVKVLLEKNEQVQKKRFMKLRSPFKSDHSLYDENSLGLKNYLSENSKKRVQVDEENLKQISTT</sequence>
<gene>
    <name evidence="2" type="ORF">NPIL_352511</name>
    <name evidence="1" type="ORF">NPIL_407791</name>
</gene>
<accession>A0A8X6NW65</accession>
<dbReference type="EMBL" id="BMAW01014136">
    <property type="protein sequence ID" value="GFT37638.1"/>
    <property type="molecule type" value="Genomic_DNA"/>
</dbReference>
<dbReference type="AlphaFoldDB" id="A0A8X6NW65"/>
<protein>
    <submittedName>
        <fullName evidence="2">Uncharacterized protein</fullName>
    </submittedName>
</protein>